<organism evidence="1 2">
    <name type="scientific">Heliobacterium modesticaldum (strain ATCC 51547 / Ice1)</name>
    <dbReference type="NCBI Taxonomy" id="498761"/>
    <lineage>
        <taxon>Bacteria</taxon>
        <taxon>Bacillati</taxon>
        <taxon>Bacillota</taxon>
        <taxon>Clostridia</taxon>
        <taxon>Eubacteriales</taxon>
        <taxon>Heliobacteriaceae</taxon>
        <taxon>Heliomicrobium</taxon>
    </lineage>
</organism>
<dbReference type="AlphaFoldDB" id="B0TGW6"/>
<dbReference type="Proteomes" id="UP000008550">
    <property type="component" value="Chromosome"/>
</dbReference>
<dbReference type="KEGG" id="hmo:HM1_2171"/>
<gene>
    <name evidence="1" type="ORF">HM1_2171</name>
</gene>
<dbReference type="EMBL" id="CP000930">
    <property type="protein sequence ID" value="ABZ84727.1"/>
    <property type="molecule type" value="Genomic_DNA"/>
</dbReference>
<reference evidence="1 2" key="1">
    <citation type="journal article" date="2008" name="J. Bacteriol.">
        <title>The genome of Heliobacterium modesticaldum, a phototrophic representative of the Firmicutes containing the simplest photosynthetic apparatus.</title>
        <authorList>
            <person name="Sattley W.M."/>
            <person name="Madigan M.T."/>
            <person name="Swingley W.D."/>
            <person name="Cheung P.C."/>
            <person name="Clocksin K.M."/>
            <person name="Conrad A.L."/>
            <person name="Dejesa L.C."/>
            <person name="Honchak B.M."/>
            <person name="Jung D.O."/>
            <person name="Karbach L.E."/>
            <person name="Kurdoglu A."/>
            <person name="Lahiri S."/>
            <person name="Mastrian S.D."/>
            <person name="Page L.E."/>
            <person name="Taylor H.L."/>
            <person name="Wang Z.T."/>
            <person name="Raymond J."/>
            <person name="Chen M."/>
            <person name="Blankenship R.E."/>
            <person name="Touchman J.W."/>
        </authorList>
    </citation>
    <scope>NUCLEOTIDE SEQUENCE [LARGE SCALE GENOMIC DNA]</scope>
    <source>
        <strain evidence="2">ATCC 51547 / Ice1</strain>
    </source>
</reference>
<dbReference type="STRING" id="498761.HM1_2171"/>
<keyword evidence="2" id="KW-1185">Reference proteome</keyword>
<evidence type="ECO:0000313" key="1">
    <source>
        <dbReference type="EMBL" id="ABZ84727.1"/>
    </source>
</evidence>
<proteinExistence type="predicted"/>
<name>B0TGW6_HELMI</name>
<sequence length="37" mass="4196">MVSAVSFFRLSLFEGYCYGKRSVVDCTDLEHSNDDGF</sequence>
<protein>
    <submittedName>
        <fullName evidence="1">Uncharacterized protein</fullName>
    </submittedName>
</protein>
<evidence type="ECO:0000313" key="2">
    <source>
        <dbReference type="Proteomes" id="UP000008550"/>
    </source>
</evidence>
<dbReference type="HOGENOM" id="CLU_3344451_0_0_9"/>
<accession>B0TGW6</accession>